<dbReference type="AlphaFoldDB" id="A0A2T5G6G2"/>
<dbReference type="PANTHER" id="PTHR30545">
    <property type="entry name" value="SUGAR FERMENTATION STIMULATION PROTEIN A"/>
    <property type="match status" value="1"/>
</dbReference>
<organism evidence="4 5">
    <name type="scientific">Hydrogenibacillus schlegelii</name>
    <name type="common">Bacillus schlegelii</name>
    <dbReference type="NCBI Taxonomy" id="1484"/>
    <lineage>
        <taxon>Bacteria</taxon>
        <taxon>Bacillati</taxon>
        <taxon>Bacillota</taxon>
        <taxon>Bacilli</taxon>
        <taxon>Bacillales</taxon>
        <taxon>Bacillales Family X. Incertae Sedis</taxon>
        <taxon>Hydrogenibacillus</taxon>
    </lineage>
</organism>
<accession>A0A2T5G6G2</accession>
<feature type="compositionally biased region" description="Low complexity" evidence="1">
    <location>
        <begin position="55"/>
        <end position="83"/>
    </location>
</feature>
<dbReference type="PANTHER" id="PTHR30545:SF2">
    <property type="entry name" value="SUGAR FERMENTATION STIMULATION PROTEIN A"/>
    <property type="match status" value="1"/>
</dbReference>
<feature type="region of interest" description="Disordered" evidence="1">
    <location>
        <begin position="43"/>
        <end position="90"/>
    </location>
</feature>
<evidence type="ECO:0000259" key="2">
    <source>
        <dbReference type="Pfam" id="PF03749"/>
    </source>
</evidence>
<dbReference type="InterPro" id="IPR005224">
    <property type="entry name" value="SfsA"/>
</dbReference>
<proteinExistence type="predicted"/>
<dbReference type="Proteomes" id="UP000748108">
    <property type="component" value="Unassembled WGS sequence"/>
</dbReference>
<reference evidence="3" key="2">
    <citation type="journal article" date="2021" name="Microbiology">
        <title>Metagenomic Analysis of the Microbial Community in the Underground Coal Fire Area (Kemerovo Region, Russia) Revealed Predominance of Thermophilic Members of the Phyla Deinococcus-thermus, Aquificae, and Firmicutes.</title>
        <authorList>
            <person name="Kadnikov V."/>
            <person name="Mardanov A.V."/>
            <person name="Beletsky A.V."/>
            <person name="Karnachuk O.V."/>
            <person name="Ravin N.V."/>
        </authorList>
    </citation>
    <scope>NUCLEOTIDE SEQUENCE</scope>
    <source>
        <strain evidence="3">RBS10-49</strain>
    </source>
</reference>
<reference evidence="4 5" key="1">
    <citation type="submission" date="2017-08" db="EMBL/GenBank/DDBJ databases">
        <title>Burning lignite coal seam in the remote Altai Mountains harbors a hydrogen-driven thermophilic microbial community.</title>
        <authorList>
            <person name="Kadnikov V.V."/>
            <person name="Mardanov A.V."/>
            <person name="Ivasenko D."/>
            <person name="Beletsky A.V."/>
            <person name="Karnachuk O.V."/>
            <person name="Ravin N.V."/>
        </authorList>
    </citation>
    <scope>NUCLEOTIDE SEQUENCE [LARGE SCALE GENOMIC DNA]</scope>
    <source>
        <strain evidence="4">AL33</strain>
    </source>
</reference>
<dbReference type="GO" id="GO:0003677">
    <property type="term" value="F:DNA binding"/>
    <property type="evidence" value="ECO:0007669"/>
    <property type="project" value="InterPro"/>
</dbReference>
<comment type="caution">
    <text evidence="4">The sequence shown here is derived from an EMBL/GenBank/DDBJ whole genome shotgun (WGS) entry which is preliminary data.</text>
</comment>
<dbReference type="EMBL" id="PEBV01000040">
    <property type="protein sequence ID" value="PTQ51786.1"/>
    <property type="molecule type" value="Genomic_DNA"/>
</dbReference>
<dbReference type="Gene3D" id="3.40.1350.60">
    <property type="match status" value="1"/>
</dbReference>
<sequence length="254" mass="26607">MVIAEDEASGVLFRAHLGDPGRLETVLVPGGRVWVAVRHPSVAGGSPAREERRAGSSGEEAPGKEAGFPAPSGASAPGRSVGPRTTHRAVLAEPEPGRFVAVVPTLAERVIEAVLRSAILSVPGAVLRRQARWKRHRFDFRLDAPEAPPLWIEVKAVTLRDGALGRFPDAVTERGRRHLAALQERAASGEAGVLWFVALRGDVAGVAPAEAIDPAFAAELRAAARSGVFIRAIGTRPSPEAVALAGALPVLLEG</sequence>
<evidence type="ECO:0000256" key="1">
    <source>
        <dbReference type="SAM" id="MobiDB-lite"/>
    </source>
</evidence>
<dbReference type="EMBL" id="JAHHQF010000098">
    <property type="protein sequence ID" value="MBT9283431.1"/>
    <property type="molecule type" value="Genomic_DNA"/>
</dbReference>
<dbReference type="CDD" id="cd22359">
    <property type="entry name" value="SfsA-like_bacterial"/>
    <property type="match status" value="1"/>
</dbReference>
<protein>
    <submittedName>
        <fullName evidence="3">DNA/RNA nuclease SfsA</fullName>
    </submittedName>
</protein>
<evidence type="ECO:0000313" key="4">
    <source>
        <dbReference type="EMBL" id="PTQ51786.1"/>
    </source>
</evidence>
<dbReference type="Pfam" id="PF03749">
    <property type="entry name" value="SfsA"/>
    <property type="match status" value="1"/>
</dbReference>
<evidence type="ECO:0000313" key="5">
    <source>
        <dbReference type="Proteomes" id="UP000244180"/>
    </source>
</evidence>
<feature type="domain" description="Sugar fermentation stimulation protein C-terminal" evidence="2">
    <location>
        <begin position="106"/>
        <end position="240"/>
    </location>
</feature>
<gene>
    <name evidence="4" type="ORF">HSCHL_1190</name>
    <name evidence="3" type="ORF">KM312_12485</name>
</gene>
<dbReference type="InterPro" id="IPR040452">
    <property type="entry name" value="SfsA_C"/>
</dbReference>
<evidence type="ECO:0000313" key="3">
    <source>
        <dbReference type="EMBL" id="MBT9283431.1"/>
    </source>
</evidence>
<name>A0A2T5G6G2_HYDSH</name>
<dbReference type="Proteomes" id="UP000244180">
    <property type="component" value="Unassembled WGS sequence"/>
</dbReference>